<dbReference type="InterPro" id="IPR023753">
    <property type="entry name" value="FAD/NAD-binding_dom"/>
</dbReference>
<feature type="binding site" evidence="18">
    <location>
        <begin position="229"/>
        <end position="230"/>
    </location>
    <ligand>
        <name>NADP(+)</name>
        <dbReference type="ChEBI" id="CHEBI:58349"/>
    </ligand>
</feature>
<keyword evidence="8 16" id="KW-0285">Flavoprotein</keyword>
<accession>A0A210QPD6</accession>
<feature type="domain" description="FAD/NAD(P)-binding" evidence="19">
    <location>
        <begin position="40"/>
        <end position="196"/>
    </location>
</feature>
<comment type="similarity">
    <text evidence="4 16">Belongs to the ferredoxin--NADP reductase type 1 family.</text>
</comment>
<dbReference type="GO" id="GO:0016491">
    <property type="term" value="F:oxidoreductase activity"/>
    <property type="evidence" value="ECO:0007669"/>
    <property type="project" value="UniProtKB-KW"/>
</dbReference>
<dbReference type="PRINTS" id="PR00419">
    <property type="entry name" value="ADXRDTASE"/>
</dbReference>
<keyword evidence="10 16" id="KW-0521">NADP</keyword>
<dbReference type="Gene3D" id="3.50.50.60">
    <property type="entry name" value="FAD/NAD(P)-binding domain"/>
    <property type="match status" value="1"/>
</dbReference>
<evidence type="ECO:0000313" key="20">
    <source>
        <dbReference type="EMBL" id="OWF50606.1"/>
    </source>
</evidence>
<keyword evidence="13 16" id="KW-0560">Oxidoreductase</keyword>
<keyword evidence="21" id="KW-1185">Reference proteome</keyword>
<evidence type="ECO:0000256" key="14">
    <source>
        <dbReference type="ARBA" id="ARBA00023128"/>
    </source>
</evidence>
<dbReference type="UniPathway" id="UPA00296"/>
<dbReference type="GO" id="GO:0008203">
    <property type="term" value="P:cholesterol metabolic process"/>
    <property type="evidence" value="ECO:0007669"/>
    <property type="project" value="UniProtKB-UniPathway"/>
</dbReference>
<evidence type="ECO:0000256" key="11">
    <source>
        <dbReference type="ARBA" id="ARBA00022946"/>
    </source>
</evidence>
<evidence type="ECO:0000256" key="17">
    <source>
        <dbReference type="PIRSR" id="PIRSR000362-1"/>
    </source>
</evidence>
<dbReference type="PIRSF" id="PIRSF000362">
    <property type="entry name" value="FNR"/>
    <property type="match status" value="1"/>
</dbReference>
<feature type="binding site" evidence="17">
    <location>
        <position position="114"/>
    </location>
    <ligand>
        <name>FAD</name>
        <dbReference type="ChEBI" id="CHEBI:57692"/>
    </ligand>
</feature>
<evidence type="ECO:0000256" key="3">
    <source>
        <dbReference type="ARBA" id="ARBA00004731"/>
    </source>
</evidence>
<evidence type="ECO:0000256" key="4">
    <source>
        <dbReference type="ARBA" id="ARBA00008312"/>
    </source>
</evidence>
<keyword evidence="14 16" id="KW-0496">Mitochondrion</keyword>
<feature type="binding site" evidence="17">
    <location>
        <position position="78"/>
    </location>
    <ligand>
        <name>FAD</name>
        <dbReference type="ChEBI" id="CHEBI:57692"/>
    </ligand>
</feature>
<dbReference type="PANTHER" id="PTHR48467">
    <property type="entry name" value="GLUTAMATE SYNTHASE 1 [NADH], CHLOROPLASTIC-LIKE"/>
    <property type="match status" value="1"/>
</dbReference>
<dbReference type="PANTHER" id="PTHR48467:SF1">
    <property type="entry name" value="GLUTAMATE SYNTHASE 1 [NADH], CHLOROPLASTIC-LIKE"/>
    <property type="match status" value="1"/>
</dbReference>
<dbReference type="Pfam" id="PF07992">
    <property type="entry name" value="Pyr_redox_2"/>
    <property type="match status" value="1"/>
</dbReference>
<comment type="caution">
    <text evidence="20">The sequence shown here is derived from an EMBL/GenBank/DDBJ whole genome shotgun (WGS) entry which is preliminary data.</text>
</comment>
<proteinExistence type="inferred from homology"/>
<keyword evidence="11" id="KW-0809">Transit peptide</keyword>
<evidence type="ECO:0000256" key="18">
    <source>
        <dbReference type="PIRSR" id="PIRSR000362-2"/>
    </source>
</evidence>
<evidence type="ECO:0000256" key="9">
    <source>
        <dbReference type="ARBA" id="ARBA00022827"/>
    </source>
</evidence>
<dbReference type="OrthoDB" id="333024at2759"/>
<comment type="catalytic activity">
    <reaction evidence="15 16">
        <text>2 reduced [adrenodoxin] + NADP(+) + H(+) = 2 oxidized [adrenodoxin] + NADPH</text>
        <dbReference type="Rhea" id="RHEA:42312"/>
        <dbReference type="Rhea" id="RHEA-COMP:9998"/>
        <dbReference type="Rhea" id="RHEA-COMP:9999"/>
        <dbReference type="ChEBI" id="CHEBI:15378"/>
        <dbReference type="ChEBI" id="CHEBI:33737"/>
        <dbReference type="ChEBI" id="CHEBI:33738"/>
        <dbReference type="ChEBI" id="CHEBI:57783"/>
        <dbReference type="ChEBI" id="CHEBI:58349"/>
        <dbReference type="EC" id="1.18.1.6"/>
    </reaction>
</comment>
<organism evidence="20 21">
    <name type="scientific">Mizuhopecten yessoensis</name>
    <name type="common">Japanese scallop</name>
    <name type="synonym">Patinopecten yessoensis</name>
    <dbReference type="NCBI Taxonomy" id="6573"/>
    <lineage>
        <taxon>Eukaryota</taxon>
        <taxon>Metazoa</taxon>
        <taxon>Spiralia</taxon>
        <taxon>Lophotrochozoa</taxon>
        <taxon>Mollusca</taxon>
        <taxon>Bivalvia</taxon>
        <taxon>Autobranchia</taxon>
        <taxon>Pteriomorphia</taxon>
        <taxon>Pectinida</taxon>
        <taxon>Pectinoidea</taxon>
        <taxon>Pectinidae</taxon>
        <taxon>Mizuhopecten</taxon>
    </lineage>
</organism>
<keyword evidence="9 16" id="KW-0274">FAD</keyword>
<keyword evidence="7" id="KW-0813">Transport</keyword>
<evidence type="ECO:0000256" key="15">
    <source>
        <dbReference type="ARBA" id="ARBA00048933"/>
    </source>
</evidence>
<evidence type="ECO:0000256" key="8">
    <source>
        <dbReference type="ARBA" id="ARBA00022630"/>
    </source>
</evidence>
<evidence type="ECO:0000256" key="10">
    <source>
        <dbReference type="ARBA" id="ARBA00022857"/>
    </source>
</evidence>
<evidence type="ECO:0000256" key="2">
    <source>
        <dbReference type="ARBA" id="ARBA00004173"/>
    </source>
</evidence>
<feature type="binding site" evidence="18">
    <location>
        <position position="406"/>
    </location>
    <ligand>
        <name>NADP(+)</name>
        <dbReference type="ChEBI" id="CHEBI:58349"/>
    </ligand>
</feature>
<feature type="binding site" evidence="17">
    <location>
        <begin position="406"/>
        <end position="408"/>
    </location>
    <ligand>
        <name>FAD</name>
        <dbReference type="ChEBI" id="CHEBI:57692"/>
    </ligand>
</feature>
<dbReference type="EMBL" id="NEDP02002569">
    <property type="protein sequence ID" value="OWF50606.1"/>
    <property type="molecule type" value="Genomic_DNA"/>
</dbReference>
<dbReference type="GO" id="GO:0005739">
    <property type="term" value="C:mitochondrion"/>
    <property type="evidence" value="ECO:0007669"/>
    <property type="project" value="UniProtKB-SubCell"/>
</dbReference>
<protein>
    <recommendedName>
        <fullName evidence="6 16">NADPH:adrenodoxin oxidoreductase, mitochondrial</fullName>
        <ecNumber evidence="5 16">1.18.1.6</ecNumber>
    </recommendedName>
</protein>
<comment type="subcellular location">
    <subcellularLocation>
        <location evidence="2 16">Mitochondrion</location>
    </subcellularLocation>
</comment>
<feature type="binding site" evidence="17">
    <location>
        <position position="49"/>
    </location>
    <ligand>
        <name>FAD</name>
        <dbReference type="ChEBI" id="CHEBI:57692"/>
    </ligand>
</feature>
<feature type="binding site" evidence="17">
    <location>
        <position position="70"/>
    </location>
    <ligand>
        <name>FAD</name>
        <dbReference type="ChEBI" id="CHEBI:57692"/>
    </ligand>
</feature>
<evidence type="ECO:0000256" key="6">
    <source>
        <dbReference type="ARBA" id="ARBA00016287"/>
    </source>
</evidence>
<name>A0A210QPD6_MIZYE</name>
<feature type="binding site" evidence="17">
    <location>
        <position position="399"/>
    </location>
    <ligand>
        <name>FAD</name>
        <dbReference type="ChEBI" id="CHEBI:57692"/>
    </ligand>
</feature>
<gene>
    <name evidence="20" type="ORF">KP79_PYT06176</name>
</gene>
<feature type="binding site" evidence="18">
    <location>
        <position position="241"/>
    </location>
    <ligand>
        <name>NADP(+)</name>
        <dbReference type="ChEBI" id="CHEBI:58349"/>
    </ligand>
</feature>
<evidence type="ECO:0000313" key="21">
    <source>
        <dbReference type="Proteomes" id="UP000242188"/>
    </source>
</evidence>
<dbReference type="EC" id="1.18.1.6" evidence="5 16"/>
<dbReference type="InterPro" id="IPR055275">
    <property type="entry name" value="Ferredox_Rdtase"/>
</dbReference>
<evidence type="ECO:0000259" key="19">
    <source>
        <dbReference type="Pfam" id="PF07992"/>
    </source>
</evidence>
<dbReference type="Proteomes" id="UP000242188">
    <property type="component" value="Unassembled WGS sequence"/>
</dbReference>
<comment type="pathway">
    <text evidence="3">Steroid metabolism; cholesterol metabolism.</text>
</comment>
<evidence type="ECO:0000256" key="5">
    <source>
        <dbReference type="ARBA" id="ARBA00013219"/>
    </source>
</evidence>
<keyword evidence="12" id="KW-0249">Electron transport</keyword>
<feature type="binding site" evidence="18">
    <location>
        <begin position="185"/>
        <end position="188"/>
    </location>
    <ligand>
        <name>NADP(+)</name>
        <dbReference type="ChEBI" id="CHEBI:58349"/>
    </ligand>
</feature>
<evidence type="ECO:0000256" key="1">
    <source>
        <dbReference type="ARBA" id="ARBA00001974"/>
    </source>
</evidence>
<dbReference type="FunFam" id="3.50.50.60:FF:000036">
    <property type="entry name" value="NADPH:adrenodoxin oxidoreductase, mitochondrial"/>
    <property type="match status" value="1"/>
</dbReference>
<dbReference type="InterPro" id="IPR036188">
    <property type="entry name" value="FAD/NAD-bd_sf"/>
</dbReference>
<dbReference type="Gene3D" id="3.40.50.720">
    <property type="entry name" value="NAD(P)-binding Rossmann-like Domain"/>
    <property type="match status" value="1"/>
</dbReference>
<evidence type="ECO:0000256" key="12">
    <source>
        <dbReference type="ARBA" id="ARBA00022982"/>
    </source>
</evidence>
<dbReference type="InterPro" id="IPR021163">
    <property type="entry name" value="Ferredox_Rdtase_adrenod"/>
</dbReference>
<dbReference type="STRING" id="6573.A0A210QPD6"/>
<evidence type="ECO:0000256" key="16">
    <source>
        <dbReference type="PIRNR" id="PIRNR000362"/>
    </source>
</evidence>
<evidence type="ECO:0000256" key="7">
    <source>
        <dbReference type="ARBA" id="ARBA00022448"/>
    </source>
</evidence>
<reference evidence="20 21" key="1">
    <citation type="journal article" date="2017" name="Nat. Ecol. Evol.">
        <title>Scallop genome provides insights into evolution of bilaterian karyotype and development.</title>
        <authorList>
            <person name="Wang S."/>
            <person name="Zhang J."/>
            <person name="Jiao W."/>
            <person name="Li J."/>
            <person name="Xun X."/>
            <person name="Sun Y."/>
            <person name="Guo X."/>
            <person name="Huan P."/>
            <person name="Dong B."/>
            <person name="Zhang L."/>
            <person name="Hu X."/>
            <person name="Sun X."/>
            <person name="Wang J."/>
            <person name="Zhao C."/>
            <person name="Wang Y."/>
            <person name="Wang D."/>
            <person name="Huang X."/>
            <person name="Wang R."/>
            <person name="Lv J."/>
            <person name="Li Y."/>
            <person name="Zhang Z."/>
            <person name="Liu B."/>
            <person name="Lu W."/>
            <person name="Hui Y."/>
            <person name="Liang J."/>
            <person name="Zhou Z."/>
            <person name="Hou R."/>
            <person name="Li X."/>
            <person name="Liu Y."/>
            <person name="Li H."/>
            <person name="Ning X."/>
            <person name="Lin Y."/>
            <person name="Zhao L."/>
            <person name="Xing Q."/>
            <person name="Dou J."/>
            <person name="Li Y."/>
            <person name="Mao J."/>
            <person name="Guo H."/>
            <person name="Dou H."/>
            <person name="Li T."/>
            <person name="Mu C."/>
            <person name="Jiang W."/>
            <person name="Fu Q."/>
            <person name="Fu X."/>
            <person name="Miao Y."/>
            <person name="Liu J."/>
            <person name="Yu Q."/>
            <person name="Li R."/>
            <person name="Liao H."/>
            <person name="Li X."/>
            <person name="Kong Y."/>
            <person name="Jiang Z."/>
            <person name="Chourrout D."/>
            <person name="Li R."/>
            <person name="Bao Z."/>
        </authorList>
    </citation>
    <scope>NUCLEOTIDE SEQUENCE [LARGE SCALE GENOMIC DNA]</scope>
    <source>
        <strain evidence="20 21">PY_sf001</strain>
    </source>
</reference>
<sequence length="498" mass="55130">MLPNVIAVPRLCKRHLHRFLKQQFRHCVADHTSVDSPVPHVCVVGSGPAGFYTAQQLLKGNPDIVVDIYEKLPVPFGLVRFGVAPDHPEVKNVINTFTKTAKSERCSFIGNVEVGRDITLQQLRDAYSAVVLAYGADNDKTLGIPGEGLDNVLSARSFVGWFNGLPQDRDLKVDLSAERAVILGHGNVAVDVARILLTPIDILKTTDISQHALEALSHSCIKGVVLVGRRGPLQVAFTIKELREMTKIPECRPHLNPKDYLELLDLIPDLPRPRSRLTDLLYKTALEPNARYKALWADAKREWKLQFLRSPIHICGETKVTGIKLAINRLEVCLHTVRKHFKPIFTFICLCPLVYQVLRSIGYRSVSIDKDIPFNMERGVVSHTQGRVDGLIGVYCSGWVNTGPVGVILTTMTNGFETGKTIIHDISNGTLELSGKQGKNDILPLLQKSGVQVVSFSDWMKIDEAEVERGQNCGKPREKLVDIDAMLKIASTAAPSPL</sequence>
<dbReference type="AlphaFoldDB" id="A0A210QPD6"/>
<dbReference type="SUPFAM" id="SSF51971">
    <property type="entry name" value="Nucleotide-binding domain"/>
    <property type="match status" value="2"/>
</dbReference>
<comment type="cofactor">
    <cofactor evidence="1 16 17">
        <name>FAD</name>
        <dbReference type="ChEBI" id="CHEBI:57692"/>
    </cofactor>
</comment>
<evidence type="ECO:0000256" key="13">
    <source>
        <dbReference type="ARBA" id="ARBA00023002"/>
    </source>
</evidence>